<protein>
    <submittedName>
        <fullName evidence="2">Uncharacterized protein</fullName>
    </submittedName>
</protein>
<dbReference type="EMBL" id="UINC01096109">
    <property type="protein sequence ID" value="SVC52724.1"/>
    <property type="molecule type" value="Genomic_DNA"/>
</dbReference>
<proteinExistence type="predicted"/>
<evidence type="ECO:0000256" key="1">
    <source>
        <dbReference type="SAM" id="MobiDB-lite"/>
    </source>
</evidence>
<organism evidence="2">
    <name type="scientific">marine metagenome</name>
    <dbReference type="NCBI Taxonomy" id="408172"/>
    <lineage>
        <taxon>unclassified sequences</taxon>
        <taxon>metagenomes</taxon>
        <taxon>ecological metagenomes</taxon>
    </lineage>
</organism>
<evidence type="ECO:0000313" key="2">
    <source>
        <dbReference type="EMBL" id="SVC52724.1"/>
    </source>
</evidence>
<name>A0A382MUS0_9ZZZZ</name>
<reference evidence="2" key="1">
    <citation type="submission" date="2018-05" db="EMBL/GenBank/DDBJ databases">
        <authorList>
            <person name="Lanie J.A."/>
            <person name="Ng W.-L."/>
            <person name="Kazmierczak K.M."/>
            <person name="Andrzejewski T.M."/>
            <person name="Davidsen T.M."/>
            <person name="Wayne K.J."/>
            <person name="Tettelin H."/>
            <person name="Glass J.I."/>
            <person name="Rusch D."/>
            <person name="Podicherti R."/>
            <person name="Tsui H.-C.T."/>
            <person name="Winkler M.E."/>
        </authorList>
    </citation>
    <scope>NUCLEOTIDE SEQUENCE</scope>
</reference>
<feature type="region of interest" description="Disordered" evidence="1">
    <location>
        <begin position="1"/>
        <end position="21"/>
    </location>
</feature>
<sequence>MEKDYQTKDLKAAKSKPKKDGDIYKEGDFYNFKWKGSICGFATKKAAEEGLKKVSGKAKS</sequence>
<accession>A0A382MUS0</accession>
<gene>
    <name evidence="2" type="ORF">METZ01_LOCUS305578</name>
</gene>
<dbReference type="AlphaFoldDB" id="A0A382MUS0"/>